<dbReference type="PANTHER" id="PTHR12818:SF0">
    <property type="entry name" value="TRNA (ADENINE(37)-N6)-METHYLTRANSFERASE"/>
    <property type="match status" value="1"/>
</dbReference>
<evidence type="ECO:0000259" key="3">
    <source>
        <dbReference type="PROSITE" id="PS51668"/>
    </source>
</evidence>
<comment type="similarity">
    <text evidence="2">Belongs to the tRNA methyltransferase O family.</text>
</comment>
<evidence type="ECO:0000313" key="5">
    <source>
        <dbReference type="Proteomes" id="UP000680656"/>
    </source>
</evidence>
<evidence type="ECO:0000313" key="4">
    <source>
        <dbReference type="EMBL" id="QVV88560.1"/>
    </source>
</evidence>
<dbReference type="InterPro" id="IPR040372">
    <property type="entry name" value="YaeB-like"/>
</dbReference>
<reference evidence="4 5" key="1">
    <citation type="submission" date="2021-05" db="EMBL/GenBank/DDBJ databases">
        <title>A novel Methanospirillum isolate from a pyrite-forming mixed culture.</title>
        <authorList>
            <person name="Bunk B."/>
            <person name="Sproer C."/>
            <person name="Spring S."/>
            <person name="Pester M."/>
        </authorList>
    </citation>
    <scope>NUCLEOTIDE SEQUENCE [LARGE SCALE GENOMIC DNA]</scope>
    <source>
        <strain evidence="4 5">J.3.6.1-F.2.7.3</strain>
    </source>
</reference>
<sequence length="149" mass="16791">MIEINPIGIIHSPFNRKGQAPRQGRSCEERMQIEIYEQYISGLGSMEGISHIWVLYWMDRAERNILFAKRPDWDEPRPVFTIRSPARPNPIALSIGKIEDISGGNIIVTGLEALDGSPVIDIKPYVFEIDCIFEDENPLNKPKGNGTGL</sequence>
<gene>
    <name evidence="4" type="primary">tsaA</name>
    <name evidence="4" type="ORF">KHC33_14735</name>
</gene>
<dbReference type="InterPro" id="IPR036414">
    <property type="entry name" value="YaeB_N_sf"/>
</dbReference>
<dbReference type="NCBIfam" id="TIGR00104">
    <property type="entry name" value="tRNA_TsaA"/>
    <property type="match status" value="1"/>
</dbReference>
<dbReference type="EMBL" id="CP075546">
    <property type="protein sequence ID" value="QVV88560.1"/>
    <property type="molecule type" value="Genomic_DNA"/>
</dbReference>
<keyword evidence="4" id="KW-0808">Transferase</keyword>
<dbReference type="GO" id="GO:0032259">
    <property type="term" value="P:methylation"/>
    <property type="evidence" value="ECO:0007669"/>
    <property type="project" value="UniProtKB-KW"/>
</dbReference>
<keyword evidence="1" id="KW-0949">S-adenosyl-L-methionine</keyword>
<accession>A0A8E7EJK8</accession>
<dbReference type="Pfam" id="PF01980">
    <property type="entry name" value="TrmO_N"/>
    <property type="match status" value="1"/>
</dbReference>
<keyword evidence="5" id="KW-1185">Reference proteome</keyword>
<dbReference type="GeneID" id="65098465"/>
<dbReference type="GO" id="GO:0008168">
    <property type="term" value="F:methyltransferase activity"/>
    <property type="evidence" value="ECO:0007669"/>
    <property type="project" value="UniProtKB-KW"/>
</dbReference>
<evidence type="ECO:0000256" key="1">
    <source>
        <dbReference type="ARBA" id="ARBA00022691"/>
    </source>
</evidence>
<dbReference type="PANTHER" id="PTHR12818">
    <property type="entry name" value="TRNA (ADENINE(37)-N6)-METHYLTRANSFERASE"/>
    <property type="match status" value="1"/>
</dbReference>
<name>A0A8E7EJK8_9EURY</name>
<dbReference type="Gene3D" id="2.40.30.70">
    <property type="entry name" value="YaeB-like"/>
    <property type="match status" value="1"/>
</dbReference>
<dbReference type="AlphaFoldDB" id="A0A8E7EJK8"/>
<dbReference type="SUPFAM" id="SSF118196">
    <property type="entry name" value="YaeB-like"/>
    <property type="match status" value="1"/>
</dbReference>
<keyword evidence="4" id="KW-0489">Methyltransferase</keyword>
<dbReference type="KEGG" id="mrtj:KHC33_14735"/>
<feature type="domain" description="TsaA-like" evidence="3">
    <location>
        <begin position="4"/>
        <end position="134"/>
    </location>
</feature>
<protein>
    <submittedName>
        <fullName evidence="4">tRNA (N6-threonylcarbamoyladenosine(37)-N6)-methyltransferase TrmO</fullName>
    </submittedName>
</protein>
<evidence type="ECO:0000256" key="2">
    <source>
        <dbReference type="ARBA" id="ARBA00033753"/>
    </source>
</evidence>
<dbReference type="PROSITE" id="PS51668">
    <property type="entry name" value="TSAA_2"/>
    <property type="match status" value="1"/>
</dbReference>
<dbReference type="InterPro" id="IPR036413">
    <property type="entry name" value="YaeB-like_sf"/>
</dbReference>
<proteinExistence type="inferred from homology"/>
<dbReference type="Proteomes" id="UP000680656">
    <property type="component" value="Chromosome"/>
</dbReference>
<dbReference type="RefSeq" id="WP_214419369.1">
    <property type="nucleotide sequence ID" value="NZ_CP075546.1"/>
</dbReference>
<dbReference type="CDD" id="cd09281">
    <property type="entry name" value="UPF0066"/>
    <property type="match status" value="1"/>
</dbReference>
<dbReference type="InterPro" id="IPR023370">
    <property type="entry name" value="TrmO-like_N"/>
</dbReference>
<organism evidence="4 5">
    <name type="scientific">Methanospirillum purgamenti</name>
    <dbReference type="NCBI Taxonomy" id="2834276"/>
    <lineage>
        <taxon>Archaea</taxon>
        <taxon>Methanobacteriati</taxon>
        <taxon>Methanobacteriota</taxon>
        <taxon>Stenosarchaea group</taxon>
        <taxon>Methanomicrobia</taxon>
        <taxon>Methanomicrobiales</taxon>
        <taxon>Methanospirillaceae</taxon>
        <taxon>Methanospirillum</taxon>
    </lineage>
</organism>